<dbReference type="Proteomes" id="UP001151532">
    <property type="component" value="Chromosome 10"/>
</dbReference>
<accession>A0A9Q0Z194</accession>
<proteinExistence type="predicted"/>
<dbReference type="AlphaFoldDB" id="A0A9Q0Z194"/>
<reference evidence="1" key="1">
    <citation type="submission" date="2022-11" db="EMBL/GenBank/DDBJ databases">
        <authorList>
            <person name="Hyden B.L."/>
            <person name="Feng K."/>
            <person name="Yates T."/>
            <person name="Jawdy S."/>
            <person name="Smart L.B."/>
            <person name="Muchero W."/>
        </authorList>
    </citation>
    <scope>NUCLEOTIDE SEQUENCE</scope>
    <source>
        <tissue evidence="1">Shoot tip</tissue>
    </source>
</reference>
<keyword evidence="2" id="KW-1185">Reference proteome</keyword>
<gene>
    <name evidence="1" type="ORF">OIU79_005779</name>
</gene>
<sequence length="86" mass="10309">MHRSIQHMPTCLETPYNPCIHACLRHHASIYIIYAWLPVCHLQTPPVLRWPPWMAYEEPCIFTCLLSMVFACRWKIYTRTWSNFEG</sequence>
<reference evidence="1" key="2">
    <citation type="journal article" date="2023" name="Int. J. Mol. Sci.">
        <title>De Novo Assembly and Annotation of 11 Diverse Shrub Willow (Salix) Genomes Reveals Novel Gene Organization in Sex-Linked Regions.</title>
        <authorList>
            <person name="Hyden B."/>
            <person name="Feng K."/>
            <person name="Yates T.B."/>
            <person name="Jawdy S."/>
            <person name="Cereghino C."/>
            <person name="Smart L.B."/>
            <person name="Muchero W."/>
        </authorList>
    </citation>
    <scope>NUCLEOTIDE SEQUENCE</scope>
    <source>
        <tissue evidence="1">Shoot tip</tissue>
    </source>
</reference>
<organism evidence="1 2">
    <name type="scientific">Salix purpurea</name>
    <name type="common">Purple osier willow</name>
    <dbReference type="NCBI Taxonomy" id="77065"/>
    <lineage>
        <taxon>Eukaryota</taxon>
        <taxon>Viridiplantae</taxon>
        <taxon>Streptophyta</taxon>
        <taxon>Embryophyta</taxon>
        <taxon>Tracheophyta</taxon>
        <taxon>Spermatophyta</taxon>
        <taxon>Magnoliopsida</taxon>
        <taxon>eudicotyledons</taxon>
        <taxon>Gunneridae</taxon>
        <taxon>Pentapetalae</taxon>
        <taxon>rosids</taxon>
        <taxon>fabids</taxon>
        <taxon>Malpighiales</taxon>
        <taxon>Salicaceae</taxon>
        <taxon>Saliceae</taxon>
        <taxon>Salix</taxon>
    </lineage>
</organism>
<evidence type="ECO:0000313" key="1">
    <source>
        <dbReference type="EMBL" id="KAJ6717690.1"/>
    </source>
</evidence>
<protein>
    <submittedName>
        <fullName evidence="1">Uncharacterized protein</fullName>
    </submittedName>
</protein>
<dbReference type="EMBL" id="JAPFFK010000014">
    <property type="protein sequence ID" value="KAJ6717690.1"/>
    <property type="molecule type" value="Genomic_DNA"/>
</dbReference>
<name>A0A9Q0Z194_SALPP</name>
<dbReference type="OrthoDB" id="10491474at2759"/>
<comment type="caution">
    <text evidence="1">The sequence shown here is derived from an EMBL/GenBank/DDBJ whole genome shotgun (WGS) entry which is preliminary data.</text>
</comment>
<evidence type="ECO:0000313" key="2">
    <source>
        <dbReference type="Proteomes" id="UP001151532"/>
    </source>
</evidence>